<gene>
    <name evidence="1" type="ORF">COT33_02535</name>
</gene>
<evidence type="ECO:0000313" key="2">
    <source>
        <dbReference type="Proteomes" id="UP000230088"/>
    </source>
</evidence>
<organism evidence="1 2">
    <name type="scientific">Candidatus Nealsonbacteria bacterium CG08_land_8_20_14_0_20_38_20</name>
    <dbReference type="NCBI Taxonomy" id="1974705"/>
    <lineage>
        <taxon>Bacteria</taxon>
        <taxon>Candidatus Nealsoniibacteriota</taxon>
    </lineage>
</organism>
<name>A0A2H0YLF8_9BACT</name>
<dbReference type="Proteomes" id="UP000230088">
    <property type="component" value="Unassembled WGS sequence"/>
</dbReference>
<proteinExistence type="predicted"/>
<dbReference type="EMBL" id="PEYD01000048">
    <property type="protein sequence ID" value="PIS39318.1"/>
    <property type="molecule type" value="Genomic_DNA"/>
</dbReference>
<protein>
    <submittedName>
        <fullName evidence="1">Uncharacterized protein</fullName>
    </submittedName>
</protein>
<accession>A0A2H0YLF8</accession>
<reference evidence="2" key="1">
    <citation type="submission" date="2017-09" db="EMBL/GenBank/DDBJ databases">
        <title>Depth-based differentiation of microbial function through sediment-hosted aquifers and enrichment of novel symbionts in the deep terrestrial subsurface.</title>
        <authorList>
            <person name="Probst A.J."/>
            <person name="Ladd B."/>
            <person name="Jarett J.K."/>
            <person name="Geller-Mcgrath D.E."/>
            <person name="Sieber C.M.K."/>
            <person name="Emerson J.B."/>
            <person name="Anantharaman K."/>
            <person name="Thomas B.C."/>
            <person name="Malmstrom R."/>
            <person name="Stieglmeier M."/>
            <person name="Klingl A."/>
            <person name="Woyke T."/>
            <person name="Ryan C.M."/>
            <person name="Banfield J.F."/>
        </authorList>
    </citation>
    <scope>NUCLEOTIDE SEQUENCE [LARGE SCALE GENOMIC DNA]</scope>
</reference>
<sequence>MTGFNIFIGFFLNTFTPTPNLVWGFTNSQGEFVSRLGVGASPVENEILLPGKKSKFKNQYFLKL</sequence>
<dbReference type="AlphaFoldDB" id="A0A2H0YLF8"/>
<comment type="caution">
    <text evidence="1">The sequence shown here is derived from an EMBL/GenBank/DDBJ whole genome shotgun (WGS) entry which is preliminary data.</text>
</comment>
<evidence type="ECO:0000313" key="1">
    <source>
        <dbReference type="EMBL" id="PIS39318.1"/>
    </source>
</evidence>